<dbReference type="SUPFAM" id="SSF55144">
    <property type="entry name" value="LigT-like"/>
    <property type="match status" value="1"/>
</dbReference>
<feature type="short sequence motif" description="HXTX 2" evidence="2">
    <location>
        <begin position="128"/>
        <end position="131"/>
    </location>
</feature>
<evidence type="ECO:0000256" key="2">
    <source>
        <dbReference type="HAMAP-Rule" id="MF_01940"/>
    </source>
</evidence>
<feature type="active site" description="Proton acceptor" evidence="2">
    <location>
        <position position="128"/>
    </location>
</feature>
<dbReference type="NCBIfam" id="TIGR02258">
    <property type="entry name" value="2_5_ligase"/>
    <property type="match status" value="1"/>
</dbReference>
<dbReference type="RefSeq" id="WP_330090394.1">
    <property type="nucleotide sequence ID" value="NZ_JAUZMY010000003.1"/>
</dbReference>
<dbReference type="Gene3D" id="3.90.1140.10">
    <property type="entry name" value="Cyclic phosphodiesterase"/>
    <property type="match status" value="1"/>
</dbReference>
<comment type="similarity">
    <text evidence="2">Belongs to the 2H phosphoesterase superfamily. ThpR family.</text>
</comment>
<dbReference type="EMBL" id="JAUZMY010000003">
    <property type="protein sequence ID" value="MEE2036604.1"/>
    <property type="molecule type" value="Genomic_DNA"/>
</dbReference>
<dbReference type="Proteomes" id="UP001356095">
    <property type="component" value="Unassembled WGS sequence"/>
</dbReference>
<name>A0ABU7K2Y3_9ACTN</name>
<dbReference type="PANTHER" id="PTHR35561:SF1">
    <property type="entry name" value="RNA 2',3'-CYCLIC PHOSPHODIESTERASE"/>
    <property type="match status" value="1"/>
</dbReference>
<feature type="short sequence motif" description="HXTX 1" evidence="2">
    <location>
        <begin position="40"/>
        <end position="43"/>
    </location>
</feature>
<comment type="caution">
    <text evidence="3">The sequence shown here is derived from an EMBL/GenBank/DDBJ whole genome shotgun (WGS) entry which is preliminary data.</text>
</comment>
<dbReference type="HAMAP" id="MF_01940">
    <property type="entry name" value="RNA_CPDase"/>
    <property type="match status" value="1"/>
</dbReference>
<accession>A0ABU7K2Y3</accession>
<comment type="catalytic activity">
    <reaction evidence="2">
        <text>a 3'-end 2',3'-cyclophospho-ribonucleotide-RNA + H2O = a 3'-end 2'-phospho-ribonucleotide-RNA + H(+)</text>
        <dbReference type="Rhea" id="RHEA:11828"/>
        <dbReference type="Rhea" id="RHEA-COMP:10464"/>
        <dbReference type="Rhea" id="RHEA-COMP:17353"/>
        <dbReference type="ChEBI" id="CHEBI:15377"/>
        <dbReference type="ChEBI" id="CHEBI:15378"/>
        <dbReference type="ChEBI" id="CHEBI:83064"/>
        <dbReference type="ChEBI" id="CHEBI:173113"/>
        <dbReference type="EC" id="3.1.4.58"/>
    </reaction>
</comment>
<dbReference type="Pfam" id="PF13563">
    <property type="entry name" value="2_5_RNA_ligase2"/>
    <property type="match status" value="1"/>
</dbReference>
<organism evidence="3 4">
    <name type="scientific">Nocardiopsis codii</name>
    <dbReference type="NCBI Taxonomy" id="3065942"/>
    <lineage>
        <taxon>Bacteria</taxon>
        <taxon>Bacillati</taxon>
        <taxon>Actinomycetota</taxon>
        <taxon>Actinomycetes</taxon>
        <taxon>Streptosporangiales</taxon>
        <taxon>Nocardiopsidaceae</taxon>
        <taxon>Nocardiopsis</taxon>
    </lineage>
</organism>
<dbReference type="PANTHER" id="PTHR35561">
    <property type="entry name" value="RNA 2',3'-CYCLIC PHOSPHODIESTERASE"/>
    <property type="match status" value="1"/>
</dbReference>
<protein>
    <recommendedName>
        <fullName evidence="2">RNA 2',3'-cyclic phosphodiesterase</fullName>
        <shortName evidence="2">RNA 2',3'-CPDase</shortName>
        <ecNumber evidence="2">3.1.4.58</ecNumber>
    </recommendedName>
</protein>
<comment type="function">
    <text evidence="2">Hydrolyzes RNA 2',3'-cyclic phosphodiester to an RNA 2'-phosphomonoester.</text>
</comment>
<evidence type="ECO:0000313" key="4">
    <source>
        <dbReference type="Proteomes" id="UP001356095"/>
    </source>
</evidence>
<evidence type="ECO:0000313" key="3">
    <source>
        <dbReference type="EMBL" id="MEE2036604.1"/>
    </source>
</evidence>
<keyword evidence="4" id="KW-1185">Reference proteome</keyword>
<keyword evidence="1 2" id="KW-0378">Hydrolase</keyword>
<sequence length="196" mass="21982">MRLFVALVPPPDVVETVREAVDRGRRHTPDLRWTPPGEWHLTLLFLGEVADDLLPGLTAALGRVARNRRPLELAARGWGTFPRSNARASVLWSGVNGDTQALDILVGRLRAAADRNGVTVDHRPYVPHITVARSRPARDLASTVHSLGTLRSRRWEAREMHLVESLPESADRYRTVRTWALGWEPDPTRPSERSTS</sequence>
<evidence type="ECO:0000256" key="1">
    <source>
        <dbReference type="ARBA" id="ARBA00022801"/>
    </source>
</evidence>
<proteinExistence type="inferred from homology"/>
<dbReference type="InterPro" id="IPR009097">
    <property type="entry name" value="Cyclic_Pdiesterase"/>
</dbReference>
<dbReference type="EC" id="3.1.4.58" evidence="2"/>
<feature type="active site" description="Proton donor" evidence="2">
    <location>
        <position position="40"/>
    </location>
</feature>
<gene>
    <name evidence="3" type="primary">thpR</name>
    <name evidence="3" type="ORF">Q8791_05120</name>
</gene>
<dbReference type="InterPro" id="IPR004175">
    <property type="entry name" value="RNA_CPDase"/>
</dbReference>
<reference evidence="3 4" key="1">
    <citation type="submission" date="2023-08" db="EMBL/GenBank/DDBJ databases">
        <authorList>
            <person name="Girao M."/>
            <person name="Carvalho M.F."/>
        </authorList>
    </citation>
    <scope>NUCLEOTIDE SEQUENCE [LARGE SCALE GENOMIC DNA]</scope>
    <source>
        <strain evidence="3 4">CT-R113</strain>
    </source>
</reference>